<dbReference type="EMBL" id="MT774399">
    <property type="protein sequence ID" value="QOR57006.1"/>
    <property type="molecule type" value="Genomic_DNA"/>
</dbReference>
<dbReference type="Proteomes" id="UP000594117">
    <property type="component" value="Segment"/>
</dbReference>
<organism evidence="1 2">
    <name type="scientific">uncultured phage cr109_1</name>
    <dbReference type="NCBI Taxonomy" id="2772083"/>
    <lineage>
        <taxon>Viruses</taxon>
        <taxon>Duplodnaviria</taxon>
        <taxon>Heunggongvirae</taxon>
        <taxon>Uroviricota</taxon>
        <taxon>Caudoviricetes</taxon>
        <taxon>Crassvirales</taxon>
        <taxon>Suoliviridae</taxon>
        <taxon>Loutivirinae</taxon>
        <taxon>Buchavirus</taxon>
        <taxon>Buchavirus splanchnicus</taxon>
    </lineage>
</organism>
<evidence type="ECO:0000313" key="1">
    <source>
        <dbReference type="EMBL" id="QOR57006.1"/>
    </source>
</evidence>
<dbReference type="RefSeq" id="YP_010112458.1">
    <property type="nucleotide sequence ID" value="NC_055892.1"/>
</dbReference>
<sequence>MEKILVNRYGEAISFNTDLNAITPMLANIDCHIYKAETDGQVITSDEVIDIKKGEFALVCVCWNNGKNVVKAIVISDPAAIHDLGEWYEFELNKYKSNESR</sequence>
<accession>A0A7M1RRU6</accession>
<reference evidence="1 2" key="1">
    <citation type="submission" date="2020-07" db="EMBL/GenBank/DDBJ databases">
        <title>Taxonomic proposal: Crassvirales, a new order of highly abundant and diverse bacterial viruses.</title>
        <authorList>
            <person name="Shkoporov A.N."/>
            <person name="Stockdale S.R."/>
            <person name="Guerin E."/>
            <person name="Ross R.P."/>
            <person name="Hill C."/>
        </authorList>
    </citation>
    <scope>NUCLEOTIDE SEQUENCE [LARGE SCALE GENOMIC DNA]</scope>
</reference>
<keyword evidence="2" id="KW-1185">Reference proteome</keyword>
<proteinExistence type="predicted"/>
<name>A0A7M1RRU6_9CAUD</name>
<dbReference type="GeneID" id="65130932"/>
<dbReference type="KEGG" id="vg:65130932"/>
<evidence type="ECO:0000313" key="2">
    <source>
        <dbReference type="Proteomes" id="UP000594117"/>
    </source>
</evidence>
<protein>
    <submittedName>
        <fullName evidence="1">Uncharacterized protein</fullName>
    </submittedName>
</protein>